<dbReference type="EC" id="2.4.1.25" evidence="3 10"/>
<evidence type="ECO:0000256" key="5">
    <source>
        <dbReference type="ARBA" id="ARBA00022676"/>
    </source>
</evidence>
<dbReference type="AlphaFoldDB" id="A0A178ILX5"/>
<organism evidence="11 12">
    <name type="scientific">Termitidicoccus mucosus</name>
    <dbReference type="NCBI Taxonomy" id="1184151"/>
    <lineage>
        <taxon>Bacteria</taxon>
        <taxon>Pseudomonadati</taxon>
        <taxon>Verrucomicrobiota</taxon>
        <taxon>Opitutia</taxon>
        <taxon>Opitutales</taxon>
        <taxon>Opitutaceae</taxon>
        <taxon>Termitidicoccus</taxon>
    </lineage>
</organism>
<comment type="caution">
    <text evidence="11">The sequence shown here is derived from an EMBL/GenBank/DDBJ whole genome shotgun (WGS) entry which is preliminary data.</text>
</comment>
<evidence type="ECO:0000256" key="4">
    <source>
        <dbReference type="ARBA" id="ARBA00020295"/>
    </source>
</evidence>
<dbReference type="STRING" id="1184151.AW736_06830"/>
<dbReference type="Gene3D" id="3.20.20.80">
    <property type="entry name" value="Glycosidases"/>
    <property type="match status" value="1"/>
</dbReference>
<dbReference type="InterPro" id="IPR003385">
    <property type="entry name" value="Glyco_hydro_77"/>
</dbReference>
<dbReference type="InterPro" id="IPR017853">
    <property type="entry name" value="GH"/>
</dbReference>
<evidence type="ECO:0000256" key="7">
    <source>
        <dbReference type="ARBA" id="ARBA00023277"/>
    </source>
</evidence>
<protein>
    <recommendedName>
        <fullName evidence="4 10">4-alpha-glucanotransferase</fullName>
        <ecNumber evidence="3 10">2.4.1.25</ecNumber>
    </recommendedName>
    <alternativeName>
        <fullName evidence="8 10">Amylomaltase</fullName>
    </alternativeName>
    <alternativeName>
        <fullName evidence="9 10">Disproportionating enzyme</fullName>
    </alternativeName>
</protein>
<dbReference type="NCBIfam" id="NF011080">
    <property type="entry name" value="PRK14508.1-3"/>
    <property type="match status" value="1"/>
</dbReference>
<name>A0A178ILX5_9BACT</name>
<evidence type="ECO:0000256" key="2">
    <source>
        <dbReference type="ARBA" id="ARBA00005684"/>
    </source>
</evidence>
<accession>A0A178ILX5</accession>
<comment type="similarity">
    <text evidence="2 10">Belongs to the disproportionating enzyme family.</text>
</comment>
<keyword evidence="12" id="KW-1185">Reference proteome</keyword>
<dbReference type="PANTHER" id="PTHR32438:SF5">
    <property type="entry name" value="4-ALPHA-GLUCANOTRANSFERASE DPE1, CHLOROPLASTIC_AMYLOPLASTIC"/>
    <property type="match status" value="1"/>
</dbReference>
<keyword evidence="7 10" id="KW-0119">Carbohydrate metabolism</keyword>
<evidence type="ECO:0000313" key="11">
    <source>
        <dbReference type="EMBL" id="OAM90681.1"/>
    </source>
</evidence>
<gene>
    <name evidence="11" type="ORF">AW736_06830</name>
</gene>
<dbReference type="SUPFAM" id="SSF51445">
    <property type="entry name" value="(Trans)glycosidases"/>
    <property type="match status" value="1"/>
</dbReference>
<evidence type="ECO:0000256" key="10">
    <source>
        <dbReference type="RuleBase" id="RU361207"/>
    </source>
</evidence>
<proteinExistence type="inferred from homology"/>
<comment type="catalytic activity">
    <reaction evidence="1 10">
        <text>Transfers a segment of a (1-&gt;4)-alpha-D-glucan to a new position in an acceptor, which may be glucose or a (1-&gt;4)-alpha-D-glucan.</text>
        <dbReference type="EC" id="2.4.1.25"/>
    </reaction>
</comment>
<evidence type="ECO:0000256" key="9">
    <source>
        <dbReference type="ARBA" id="ARBA00031501"/>
    </source>
</evidence>
<dbReference type="PANTHER" id="PTHR32438">
    <property type="entry name" value="4-ALPHA-GLUCANOTRANSFERASE DPE1, CHLOROPLASTIC/AMYLOPLASTIC"/>
    <property type="match status" value="1"/>
</dbReference>
<dbReference type="GO" id="GO:0004134">
    <property type="term" value="F:4-alpha-glucanotransferase activity"/>
    <property type="evidence" value="ECO:0007669"/>
    <property type="project" value="UniProtKB-EC"/>
</dbReference>
<keyword evidence="5 10" id="KW-0328">Glycosyltransferase</keyword>
<dbReference type="GO" id="GO:0005975">
    <property type="term" value="P:carbohydrate metabolic process"/>
    <property type="evidence" value="ECO:0007669"/>
    <property type="project" value="InterPro"/>
</dbReference>
<reference evidence="11 12" key="1">
    <citation type="submission" date="2016-01" db="EMBL/GenBank/DDBJ databases">
        <title>High potential of lignocellulose degradation of a new Verrucomicrobia species.</title>
        <authorList>
            <person name="Wang Y."/>
            <person name="Shi Y."/>
            <person name="Qiu Z."/>
            <person name="Liu S."/>
            <person name="Yang H."/>
        </authorList>
    </citation>
    <scope>NUCLEOTIDE SEQUENCE [LARGE SCALE GENOMIC DNA]</scope>
    <source>
        <strain evidence="11 12">TSB47</strain>
    </source>
</reference>
<evidence type="ECO:0000256" key="6">
    <source>
        <dbReference type="ARBA" id="ARBA00022679"/>
    </source>
</evidence>
<keyword evidence="6 10" id="KW-0808">Transferase</keyword>
<evidence type="ECO:0000256" key="1">
    <source>
        <dbReference type="ARBA" id="ARBA00000439"/>
    </source>
</evidence>
<sequence length="512" mass="57194">MFDWLRTRSSGVLLHPTCLPGGQGIGTLEPGPIDDWLRFLGDAGFRYWQVCPLGPTGYGDSPYQCFSACAGNPYLIDLDALRRLGLLTEADIEPLRRLPRDHVDFGWLYVTKFPALFRAFENSTARPQSAPPLPYGDFGQFKAAQRDWLEPYALFLALKDHFKGQPWWEWPAEVRFFKNARDTGLARSVAARADAHAFFQFLFFGQWREVRAKARARGVEIIGDAPIFVARDSADVWASPELFQLDQATGRPQAVAGVPPDYFSADGQLWGNPLYDWAAHAADGYAWWVRRLSVNFELCDVLRLDHFRGFDTYWSVPADAETAKDGVWINGPNLPFFEAVLAALPSARIIAEDLGELLPSVHELLAATGLPGMAILQFAFGGKADNLYLPHNQRANCVVYPGTHDNDTTLGWYRAADEGTRDHVRRYLRINGGEIGWDFVRSAFASVANLAVIPLQDLMSLGAEARFNTPGTAAGNWQWRYHAGHLAQLHRESAAYLRSLGELFGRVSNTVD</sequence>
<dbReference type="Pfam" id="PF02446">
    <property type="entry name" value="Glyco_hydro_77"/>
    <property type="match status" value="1"/>
</dbReference>
<evidence type="ECO:0000256" key="3">
    <source>
        <dbReference type="ARBA" id="ARBA00012560"/>
    </source>
</evidence>
<dbReference type="EMBL" id="LRRQ01000053">
    <property type="protein sequence ID" value="OAM90681.1"/>
    <property type="molecule type" value="Genomic_DNA"/>
</dbReference>
<evidence type="ECO:0000256" key="8">
    <source>
        <dbReference type="ARBA" id="ARBA00031423"/>
    </source>
</evidence>
<dbReference type="NCBIfam" id="TIGR00217">
    <property type="entry name" value="malQ"/>
    <property type="match status" value="1"/>
</dbReference>
<evidence type="ECO:0000313" key="12">
    <source>
        <dbReference type="Proteomes" id="UP000078486"/>
    </source>
</evidence>
<dbReference type="Proteomes" id="UP000078486">
    <property type="component" value="Unassembled WGS sequence"/>
</dbReference>